<evidence type="ECO:0000313" key="3">
    <source>
        <dbReference type="Proteomes" id="UP000694892"/>
    </source>
</evidence>
<feature type="compositionally biased region" description="Polar residues" evidence="1">
    <location>
        <begin position="22"/>
        <end position="43"/>
    </location>
</feature>
<organism evidence="2 3">
    <name type="scientific">Xenopus laevis</name>
    <name type="common">African clawed frog</name>
    <dbReference type="NCBI Taxonomy" id="8355"/>
    <lineage>
        <taxon>Eukaryota</taxon>
        <taxon>Metazoa</taxon>
        <taxon>Chordata</taxon>
        <taxon>Craniata</taxon>
        <taxon>Vertebrata</taxon>
        <taxon>Euteleostomi</taxon>
        <taxon>Amphibia</taxon>
        <taxon>Batrachia</taxon>
        <taxon>Anura</taxon>
        <taxon>Pipoidea</taxon>
        <taxon>Pipidae</taxon>
        <taxon>Xenopodinae</taxon>
        <taxon>Xenopus</taxon>
        <taxon>Xenopus</taxon>
    </lineage>
</organism>
<evidence type="ECO:0000313" key="2">
    <source>
        <dbReference type="EMBL" id="OCT69324.1"/>
    </source>
</evidence>
<sequence>MGPAAGSASSIVTPPVLCGKQYGTSRSVSGCTSRPSVSSSRTGTYRDSRSSRKGRRSQARGEGRRRLFEKRRRRRKGERVAVYEPLVSPGTALNPHGFRGPALLGASDLIWDLSPLSPSAPLPNPPQGAAAQQIIISNSYLYYHLAAAIGLAAIIPFQAIKSFPLFPTAAHLPHIVPISPMCSCLNVTECSAGQGNQPGRHNINSTFICPSFFKAVQLYPHLVANRELGE</sequence>
<dbReference type="Proteomes" id="UP000694892">
    <property type="component" value="Chromosome 8L"/>
</dbReference>
<dbReference type="AlphaFoldDB" id="A0A974CA04"/>
<gene>
    <name evidence="2" type="ORF">XELAEV_18040639mg</name>
</gene>
<reference evidence="3" key="1">
    <citation type="journal article" date="2016" name="Nature">
        <title>Genome evolution in the allotetraploid frog Xenopus laevis.</title>
        <authorList>
            <person name="Session A.M."/>
            <person name="Uno Y."/>
            <person name="Kwon T."/>
            <person name="Chapman J.A."/>
            <person name="Toyoda A."/>
            <person name="Takahashi S."/>
            <person name="Fukui A."/>
            <person name="Hikosaka A."/>
            <person name="Suzuki A."/>
            <person name="Kondo M."/>
            <person name="van Heeringen S.J."/>
            <person name="Quigley I."/>
            <person name="Heinz S."/>
            <person name="Ogino H."/>
            <person name="Ochi H."/>
            <person name="Hellsten U."/>
            <person name="Lyons J.B."/>
            <person name="Simakov O."/>
            <person name="Putnam N."/>
            <person name="Stites J."/>
            <person name="Kuroki Y."/>
            <person name="Tanaka T."/>
            <person name="Michiue T."/>
            <person name="Watanabe M."/>
            <person name="Bogdanovic O."/>
            <person name="Lister R."/>
            <person name="Georgiou G."/>
            <person name="Paranjpe S.S."/>
            <person name="van Kruijsbergen I."/>
            <person name="Shu S."/>
            <person name="Carlson J."/>
            <person name="Kinoshita T."/>
            <person name="Ohta Y."/>
            <person name="Mawaribuchi S."/>
            <person name="Jenkins J."/>
            <person name="Grimwood J."/>
            <person name="Schmutz J."/>
            <person name="Mitros T."/>
            <person name="Mozaffari S.V."/>
            <person name="Suzuki Y."/>
            <person name="Haramoto Y."/>
            <person name="Yamamoto T.S."/>
            <person name="Takagi C."/>
            <person name="Heald R."/>
            <person name="Miller K."/>
            <person name="Haudenschild C."/>
            <person name="Kitzman J."/>
            <person name="Nakayama T."/>
            <person name="Izutsu Y."/>
            <person name="Robert J."/>
            <person name="Fortriede J."/>
            <person name="Burns K."/>
            <person name="Lotay V."/>
            <person name="Karimi K."/>
            <person name="Yasuoka Y."/>
            <person name="Dichmann D.S."/>
            <person name="Flajnik M.F."/>
            <person name="Houston D.W."/>
            <person name="Shendure J."/>
            <person name="DuPasquier L."/>
            <person name="Vize P.D."/>
            <person name="Zorn A.M."/>
            <person name="Ito M."/>
            <person name="Marcotte E.M."/>
            <person name="Wallingford J.B."/>
            <person name="Ito Y."/>
            <person name="Asashima M."/>
            <person name="Ueno N."/>
            <person name="Matsuda Y."/>
            <person name="Veenstra G.J."/>
            <person name="Fujiyama A."/>
            <person name="Harland R.M."/>
            <person name="Taira M."/>
            <person name="Rokhsar D.S."/>
        </authorList>
    </citation>
    <scope>NUCLEOTIDE SEQUENCE [LARGE SCALE GENOMIC DNA]</scope>
    <source>
        <strain evidence="3">J</strain>
    </source>
</reference>
<proteinExistence type="predicted"/>
<accession>A0A974CA04</accession>
<dbReference type="EMBL" id="CM004480">
    <property type="protein sequence ID" value="OCT69324.1"/>
    <property type="molecule type" value="Genomic_DNA"/>
</dbReference>
<name>A0A974CA04_XENLA</name>
<protein>
    <submittedName>
        <fullName evidence="2">Uncharacterized protein</fullName>
    </submittedName>
</protein>
<evidence type="ECO:0000256" key="1">
    <source>
        <dbReference type="SAM" id="MobiDB-lite"/>
    </source>
</evidence>
<feature type="region of interest" description="Disordered" evidence="1">
    <location>
        <begin position="1"/>
        <end position="74"/>
    </location>
</feature>